<evidence type="ECO:0000313" key="3">
    <source>
        <dbReference type="EMBL" id="GAX77209.1"/>
    </source>
</evidence>
<sequence length="758" mass="83283">MQSSPNFQSLLSNGGDVDWEELLVNDLDNSVAYDETEGFFAAFFPWLGDNLSKKVEAAAIWQTVQINEQQIETPLHQNQLESVSGQEIVSKDVPNISPEMEVFLTSRDRVGLPPDQINCNDNNTVPAIVPKGTVIMSPFVSLSLALRTPDRSASGLLDTLPSNAIGTEALVQMQPLPPAHPTDCETLKIRVATRVSGLGAKKISSSQEPYRDFQPQGPRAANIHLYPDPQVVGTGIHPKIQQLDVNASSSLYPDPQVVGMGIRPKKQQLDVNVSASLYPDPQVVGMGIHPKMIQQLGVNVSAALYPDPLLLSQHSQPPQQQKRVLEPHQQAAGTHDIDGTPMMTSVAEAGNYSSYPSSYHTSGVDLTTKDPLTRKHTNLKKDSTKQRGKEIAQLEEEIRMKIQLAQRLEKENKDIKQKEQLLQLQVDSGYQVAKTVHMEGGAHSNIAAMLKGFQSATIQAKTAKLVAVGPQDFEDFTVQDFVKIWCNIIEEVKLWLPVQPQTHSLPLGYDQGLKPGLMAAEDVKHHGCSLASIQVSSASGLPSRACLGPASSVISGVQVCVGLPSTSSITDVNERMTTISTNLVAWVVKLALNKPMVLKKAQVTSMATGEELVQPQSFWDHVASRLMFTQKQVDDMQQVWNLYSRILKDLTEKQASKMVRLSSMIQHMRGSSAQVTACAPAGHEVYMTPEDPEDLVKTFLVDHRRLIILEQMLNFLFLHLLSPWQKCAVATFSYPSYPNLKSVLVSVVDTATAQQPLD</sequence>
<accession>A0A250X2P4</accession>
<keyword evidence="4" id="KW-1185">Reference proteome</keyword>
<proteinExistence type="predicted"/>
<organism evidence="3 4">
    <name type="scientific">Chlamydomonas eustigma</name>
    <dbReference type="NCBI Taxonomy" id="1157962"/>
    <lineage>
        <taxon>Eukaryota</taxon>
        <taxon>Viridiplantae</taxon>
        <taxon>Chlorophyta</taxon>
        <taxon>core chlorophytes</taxon>
        <taxon>Chlorophyceae</taxon>
        <taxon>CS clade</taxon>
        <taxon>Chlamydomonadales</taxon>
        <taxon>Chlamydomonadaceae</taxon>
        <taxon>Chlamydomonas</taxon>
    </lineage>
</organism>
<feature type="coiled-coil region" evidence="1">
    <location>
        <begin position="391"/>
        <end position="425"/>
    </location>
</feature>
<feature type="region of interest" description="Disordered" evidence="2">
    <location>
        <begin position="312"/>
        <end position="342"/>
    </location>
</feature>
<dbReference type="Proteomes" id="UP000232323">
    <property type="component" value="Unassembled WGS sequence"/>
</dbReference>
<dbReference type="AlphaFoldDB" id="A0A250X2P4"/>
<dbReference type="EMBL" id="BEGY01000023">
    <property type="protein sequence ID" value="GAX77209.1"/>
    <property type="molecule type" value="Genomic_DNA"/>
</dbReference>
<reference evidence="3 4" key="1">
    <citation type="submission" date="2017-08" db="EMBL/GenBank/DDBJ databases">
        <title>Acidophilic green algal genome provides insights into adaptation to an acidic environment.</title>
        <authorList>
            <person name="Hirooka S."/>
            <person name="Hirose Y."/>
            <person name="Kanesaki Y."/>
            <person name="Higuchi S."/>
            <person name="Fujiwara T."/>
            <person name="Onuma R."/>
            <person name="Era A."/>
            <person name="Ohbayashi R."/>
            <person name="Uzuka A."/>
            <person name="Nozaki H."/>
            <person name="Yoshikawa H."/>
            <person name="Miyagishima S.Y."/>
        </authorList>
    </citation>
    <scope>NUCLEOTIDE SEQUENCE [LARGE SCALE GENOMIC DNA]</scope>
    <source>
        <strain evidence="3 4">NIES-2499</strain>
    </source>
</reference>
<protein>
    <submittedName>
        <fullName evidence="3">Uncharacterized protein</fullName>
    </submittedName>
</protein>
<feature type="compositionally biased region" description="Low complexity" evidence="2">
    <location>
        <begin position="312"/>
        <end position="321"/>
    </location>
</feature>
<evidence type="ECO:0000256" key="1">
    <source>
        <dbReference type="SAM" id="Coils"/>
    </source>
</evidence>
<gene>
    <name evidence="3" type="ORF">CEUSTIGMA_g4655.t1</name>
</gene>
<evidence type="ECO:0000256" key="2">
    <source>
        <dbReference type="SAM" id="MobiDB-lite"/>
    </source>
</evidence>
<name>A0A250X2P4_9CHLO</name>
<evidence type="ECO:0000313" key="4">
    <source>
        <dbReference type="Proteomes" id="UP000232323"/>
    </source>
</evidence>
<keyword evidence="1" id="KW-0175">Coiled coil</keyword>
<comment type="caution">
    <text evidence="3">The sequence shown here is derived from an EMBL/GenBank/DDBJ whole genome shotgun (WGS) entry which is preliminary data.</text>
</comment>